<evidence type="ECO:0000256" key="1">
    <source>
        <dbReference type="SAM" id="Phobius"/>
    </source>
</evidence>
<evidence type="ECO:0000313" key="2">
    <source>
        <dbReference type="EMBL" id="HDQ99032.1"/>
    </source>
</evidence>
<dbReference type="InterPro" id="IPR002696">
    <property type="entry name" value="Membr_insert_effic_factor_YidD"/>
</dbReference>
<dbReference type="Proteomes" id="UP000885672">
    <property type="component" value="Unassembled WGS sequence"/>
</dbReference>
<feature type="transmembrane region" description="Helical" evidence="1">
    <location>
        <begin position="412"/>
        <end position="431"/>
    </location>
</feature>
<keyword evidence="1" id="KW-0812">Transmembrane</keyword>
<keyword evidence="1" id="KW-0472">Membrane</keyword>
<feature type="transmembrane region" description="Helical" evidence="1">
    <location>
        <begin position="443"/>
        <end position="462"/>
    </location>
</feature>
<dbReference type="SMART" id="SM01234">
    <property type="entry name" value="Haemolytic"/>
    <property type="match status" value="1"/>
</dbReference>
<reference evidence="2" key="1">
    <citation type="journal article" date="2020" name="mSystems">
        <title>Genome- and Community-Level Interaction Insights into Carbon Utilization and Element Cycling Functions of Hydrothermarchaeota in Hydrothermal Sediment.</title>
        <authorList>
            <person name="Zhou Z."/>
            <person name="Liu Y."/>
            <person name="Xu W."/>
            <person name="Pan J."/>
            <person name="Luo Z.H."/>
            <person name="Li M."/>
        </authorList>
    </citation>
    <scope>NUCLEOTIDE SEQUENCE [LARGE SCALE GENOMIC DNA]</scope>
    <source>
        <strain evidence="2">SpSt-1182</strain>
    </source>
</reference>
<gene>
    <name evidence="2" type="ORF">ENN51_01915</name>
</gene>
<sequence length="500" mass="55044">MRTALRRRLRRTPDRSLFTRLRRSHGADARRYIRRAPGDVRRLERSRPASVRQFPSSLSVTRTEEGFLHSGSEHSRLRRRRTPAFIGGYYPSRIATLRLTAVETCSIILPVRRLLAAVLLTSTLGATGYDAAGTAGRWMIDVYQAVLSPRQAASTCNFEPSCSRFAREAIESRGILAGVVIGADRLTRCNTHAWTQHGLAYVGITNGRLRDPVHVPDKLSPAKPHLPLPQAETRVVSAGEPSETSFARWLADRGDWHRAGIEYARTAAQNPDSAIRVEAALLGAEALLRADRPESARLLFAGVLPHAPGTARLGIARALFATDRYEDCRAELAGLGPRFARERTLLSGWSLFREHRFDAAASVFREAGDPEWRPLAALDGHDLPRRSRPLAAALSAVLPGAGQVYTGRVADGVYSLLAVAGSGFLTWWFGSAPERRDRTRVKTVFFGATTALFYAGGVYGAHRAACDFNRVQERRYAARADSLLARVGPATARDNNRPPR</sequence>
<name>A0A7V0T4H4_UNCW3</name>
<comment type="caution">
    <text evidence="2">The sequence shown here is derived from an EMBL/GenBank/DDBJ whole genome shotgun (WGS) entry which is preliminary data.</text>
</comment>
<accession>A0A7V0T4H4</accession>
<dbReference type="EMBL" id="DSBX01000072">
    <property type="protein sequence ID" value="HDQ99032.1"/>
    <property type="molecule type" value="Genomic_DNA"/>
</dbReference>
<organism evidence="2">
    <name type="scientific">candidate division WOR-3 bacterium</name>
    <dbReference type="NCBI Taxonomy" id="2052148"/>
    <lineage>
        <taxon>Bacteria</taxon>
        <taxon>Bacteria division WOR-3</taxon>
    </lineage>
</organism>
<dbReference type="AlphaFoldDB" id="A0A7V0T4H4"/>
<dbReference type="NCBIfam" id="TIGR00278">
    <property type="entry name" value="membrane protein insertion efficiency factor YidD"/>
    <property type="match status" value="1"/>
</dbReference>
<protein>
    <submittedName>
        <fullName evidence="2">Membrane protein insertion efficiency factor YidD</fullName>
    </submittedName>
</protein>
<keyword evidence="1" id="KW-1133">Transmembrane helix</keyword>
<dbReference type="Pfam" id="PF01809">
    <property type="entry name" value="YidD"/>
    <property type="match status" value="1"/>
</dbReference>
<proteinExistence type="predicted"/>